<evidence type="ECO:0000313" key="3">
    <source>
        <dbReference type="EMBL" id="GFR43657.1"/>
    </source>
</evidence>
<comment type="caution">
    <text evidence="3">The sequence shown here is derived from an EMBL/GenBank/DDBJ whole genome shotgun (WGS) entry which is preliminary data.</text>
</comment>
<proteinExistence type="predicted"/>
<feature type="domain" description="BRCT" evidence="2">
    <location>
        <begin position="93"/>
        <end position="181"/>
    </location>
</feature>
<reference evidence="3 4" key="1">
    <citation type="journal article" date="2021" name="Sci. Rep.">
        <title>Genome sequencing of the multicellular alga Astrephomene provides insights into convergent evolution of germ-soma differentiation.</title>
        <authorList>
            <person name="Yamashita S."/>
            <person name="Yamamoto K."/>
            <person name="Matsuzaki R."/>
            <person name="Suzuki S."/>
            <person name="Yamaguchi H."/>
            <person name="Hirooka S."/>
            <person name="Minakuchi Y."/>
            <person name="Miyagishima S."/>
            <person name="Kawachi M."/>
            <person name="Toyoda A."/>
            <person name="Nozaki H."/>
        </authorList>
    </citation>
    <scope>NUCLEOTIDE SEQUENCE [LARGE SCALE GENOMIC DNA]</scope>
    <source>
        <strain evidence="3 4">NIES-4017</strain>
    </source>
</reference>
<feature type="non-terminal residue" evidence="3">
    <location>
        <position position="236"/>
    </location>
</feature>
<dbReference type="EMBL" id="BMAR01000006">
    <property type="protein sequence ID" value="GFR43657.1"/>
    <property type="molecule type" value="Genomic_DNA"/>
</dbReference>
<keyword evidence="1" id="KW-0677">Repeat</keyword>
<dbReference type="CDD" id="cd17731">
    <property type="entry name" value="BRCT_TopBP1_rpt2_like"/>
    <property type="match status" value="1"/>
</dbReference>
<accession>A0AAD3HK09</accession>
<evidence type="ECO:0000259" key="2">
    <source>
        <dbReference type="PROSITE" id="PS50172"/>
    </source>
</evidence>
<dbReference type="SUPFAM" id="SSF52113">
    <property type="entry name" value="BRCT domain"/>
    <property type="match status" value="2"/>
</dbReference>
<dbReference type="GO" id="GO:0006270">
    <property type="term" value="P:DNA replication initiation"/>
    <property type="evidence" value="ECO:0007669"/>
    <property type="project" value="TreeGrafter"/>
</dbReference>
<dbReference type="InterPro" id="IPR059215">
    <property type="entry name" value="BRCT2_TopBP1-like"/>
</dbReference>
<dbReference type="Pfam" id="PF12738">
    <property type="entry name" value="PTCB-BRCT"/>
    <property type="match status" value="1"/>
</dbReference>
<gene>
    <name evidence="3" type="ORF">Agub_g4763</name>
</gene>
<evidence type="ECO:0000256" key="1">
    <source>
        <dbReference type="ARBA" id="ARBA00022737"/>
    </source>
</evidence>
<protein>
    <recommendedName>
        <fullName evidence="2">BRCT domain-containing protein</fullName>
    </recommendedName>
</protein>
<dbReference type="Gene3D" id="3.40.50.10190">
    <property type="entry name" value="BRCT domain"/>
    <property type="match status" value="2"/>
</dbReference>
<dbReference type="Proteomes" id="UP001054857">
    <property type="component" value="Unassembled WGS sequence"/>
</dbReference>
<feature type="domain" description="BRCT" evidence="2">
    <location>
        <begin position="1"/>
        <end position="95"/>
    </location>
</feature>
<dbReference type="PANTHER" id="PTHR13561">
    <property type="entry name" value="DNA REPLICATION REGULATOR DPB11-RELATED"/>
    <property type="match status" value="1"/>
</dbReference>
<dbReference type="PANTHER" id="PTHR13561:SF20">
    <property type="entry name" value="DNA TOPOISOMERASE 2-BINDING PROTEIN 1"/>
    <property type="match status" value="1"/>
</dbReference>
<name>A0AAD3HK09_9CHLO</name>
<dbReference type="SMART" id="SM00292">
    <property type="entry name" value="BRCT"/>
    <property type="match status" value="2"/>
</dbReference>
<dbReference type="GO" id="GO:0007095">
    <property type="term" value="P:mitotic G2 DNA damage checkpoint signaling"/>
    <property type="evidence" value="ECO:0007669"/>
    <property type="project" value="TreeGrafter"/>
</dbReference>
<organism evidence="3 4">
    <name type="scientific">Astrephomene gubernaculifera</name>
    <dbReference type="NCBI Taxonomy" id="47775"/>
    <lineage>
        <taxon>Eukaryota</taxon>
        <taxon>Viridiplantae</taxon>
        <taxon>Chlorophyta</taxon>
        <taxon>core chlorophytes</taxon>
        <taxon>Chlorophyceae</taxon>
        <taxon>CS clade</taxon>
        <taxon>Chlamydomonadales</taxon>
        <taxon>Astrephomenaceae</taxon>
        <taxon>Astrephomene</taxon>
    </lineage>
</organism>
<dbReference type="InterPro" id="IPR036420">
    <property type="entry name" value="BRCT_dom_sf"/>
</dbReference>
<dbReference type="InterPro" id="IPR001357">
    <property type="entry name" value="BRCT_dom"/>
</dbReference>
<dbReference type="PROSITE" id="PS50172">
    <property type="entry name" value="BRCT"/>
    <property type="match status" value="2"/>
</dbReference>
<dbReference type="GO" id="GO:0033314">
    <property type="term" value="P:mitotic DNA replication checkpoint signaling"/>
    <property type="evidence" value="ECO:0007669"/>
    <property type="project" value="TreeGrafter"/>
</dbReference>
<dbReference type="AlphaFoldDB" id="A0AAD3HK09"/>
<keyword evidence="4" id="KW-1185">Reference proteome</keyword>
<sequence length="236" mass="24974">MGCLSGVGLVFGNLTHRNHVELSDLATSLGATILRPSDAPRASYLVASNVLRLPDGSDPYLVAFQLNPGLVAVSPDWLSTCQAEQRQVEASPYLLGPFSGIRVSITNFGAKERDGVVSQLKQGCATPSPELYRTSTHLVGSKAGGNKHTHAREWGLFVVHYDWVLDCLKAGHRLDERPYNLDTYVPREPAGGATVSVYGDPARQSSRTLSSGRCGAASDAGAAAVTARQGAASIRG</sequence>
<evidence type="ECO:0000313" key="4">
    <source>
        <dbReference type="Proteomes" id="UP001054857"/>
    </source>
</evidence>